<feature type="region of interest" description="Disordered" evidence="1">
    <location>
        <begin position="38"/>
        <end position="111"/>
    </location>
</feature>
<proteinExistence type="predicted"/>
<dbReference type="AlphaFoldDB" id="A0AAD9QGF7"/>
<evidence type="ECO:0000313" key="3">
    <source>
        <dbReference type="Proteomes" id="UP001249851"/>
    </source>
</evidence>
<keyword evidence="3" id="KW-1185">Reference proteome</keyword>
<organism evidence="2 3">
    <name type="scientific">Acropora cervicornis</name>
    <name type="common">Staghorn coral</name>
    <dbReference type="NCBI Taxonomy" id="6130"/>
    <lineage>
        <taxon>Eukaryota</taxon>
        <taxon>Metazoa</taxon>
        <taxon>Cnidaria</taxon>
        <taxon>Anthozoa</taxon>
        <taxon>Hexacorallia</taxon>
        <taxon>Scleractinia</taxon>
        <taxon>Astrocoeniina</taxon>
        <taxon>Acroporidae</taxon>
        <taxon>Acropora</taxon>
    </lineage>
</organism>
<sequence>MNLLCSTLHLPTSLHFSFKGNLPCDVQEILETTADEKQIQENKKKTKRKQIDRVERVVENKEGEQQEEKAEKNRETDRGSVNELQQEPGVDSKRKKKKEKRSGSQRKNFSL</sequence>
<reference evidence="2" key="1">
    <citation type="journal article" date="2023" name="G3 (Bethesda)">
        <title>Whole genome assembly and annotation of the endangered Caribbean coral Acropora cervicornis.</title>
        <authorList>
            <person name="Selwyn J.D."/>
            <person name="Vollmer S.V."/>
        </authorList>
    </citation>
    <scope>NUCLEOTIDE SEQUENCE</scope>
    <source>
        <strain evidence="2">K2</strain>
    </source>
</reference>
<comment type="caution">
    <text evidence="2">The sequence shown here is derived from an EMBL/GenBank/DDBJ whole genome shotgun (WGS) entry which is preliminary data.</text>
</comment>
<dbReference type="EMBL" id="JARQWQ010000035">
    <property type="protein sequence ID" value="KAK2560843.1"/>
    <property type="molecule type" value="Genomic_DNA"/>
</dbReference>
<feature type="compositionally biased region" description="Basic and acidic residues" evidence="1">
    <location>
        <begin position="38"/>
        <end position="80"/>
    </location>
</feature>
<accession>A0AAD9QGF7</accession>
<name>A0AAD9QGF7_ACRCE</name>
<feature type="compositionally biased region" description="Basic residues" evidence="1">
    <location>
        <begin position="93"/>
        <end position="104"/>
    </location>
</feature>
<evidence type="ECO:0000313" key="2">
    <source>
        <dbReference type="EMBL" id="KAK2560843.1"/>
    </source>
</evidence>
<reference evidence="2" key="2">
    <citation type="journal article" date="2023" name="Science">
        <title>Genomic signatures of disease resistance in endangered staghorn corals.</title>
        <authorList>
            <person name="Vollmer S.V."/>
            <person name="Selwyn J.D."/>
            <person name="Despard B.A."/>
            <person name="Roesel C.L."/>
        </authorList>
    </citation>
    <scope>NUCLEOTIDE SEQUENCE</scope>
    <source>
        <strain evidence="2">K2</strain>
    </source>
</reference>
<protein>
    <submittedName>
        <fullName evidence="2">Uncharacterized protein</fullName>
    </submittedName>
</protein>
<evidence type="ECO:0000256" key="1">
    <source>
        <dbReference type="SAM" id="MobiDB-lite"/>
    </source>
</evidence>
<gene>
    <name evidence="2" type="ORF">P5673_016654</name>
</gene>
<dbReference type="Proteomes" id="UP001249851">
    <property type="component" value="Unassembled WGS sequence"/>
</dbReference>